<evidence type="ECO:0000313" key="1">
    <source>
        <dbReference type="EMBL" id="CAK0796866.1"/>
    </source>
</evidence>
<protein>
    <submittedName>
        <fullName evidence="1">Uncharacterized protein</fullName>
    </submittedName>
</protein>
<name>A0ABN9PY41_9DINO</name>
<reference evidence="1" key="1">
    <citation type="submission" date="2023-10" db="EMBL/GenBank/DDBJ databases">
        <authorList>
            <person name="Chen Y."/>
            <person name="Shah S."/>
            <person name="Dougan E. K."/>
            <person name="Thang M."/>
            <person name="Chan C."/>
        </authorList>
    </citation>
    <scope>NUCLEOTIDE SEQUENCE [LARGE SCALE GENOMIC DNA]</scope>
</reference>
<accession>A0ABN9PY41</accession>
<comment type="caution">
    <text evidence="1">The sequence shown here is derived from an EMBL/GenBank/DDBJ whole genome shotgun (WGS) entry which is preliminary data.</text>
</comment>
<dbReference type="EMBL" id="CAUYUJ010001641">
    <property type="protein sequence ID" value="CAK0796866.1"/>
    <property type="molecule type" value="Genomic_DNA"/>
</dbReference>
<dbReference type="Proteomes" id="UP001189429">
    <property type="component" value="Unassembled WGS sequence"/>
</dbReference>
<feature type="non-terminal residue" evidence="1">
    <location>
        <position position="1"/>
    </location>
</feature>
<proteinExistence type="predicted"/>
<sequence>DESLRAETFVILFNRVADMHNEKIFRVRFEGEVGSLRNRLGYATYFPFVQPEQSHARLDFAYHDQRLAAHFLVYLHFRERITNIQKPSYVVDGVQREELKKGIPKTWETFSRMPESGIFTCSYKCAEKHRNFKLRKEFLNRYGGWHASISSADVMWWVSLADDAPEPVVHFIEFLNVNFDNIHVPLRDMDCLAQDGSLSVSEFAQGFENIGYHVGGKDRPGRSHLQFPRHGRAEGAAGGGHDLLADMRLQRGEDEHP</sequence>
<keyword evidence="2" id="KW-1185">Reference proteome</keyword>
<gene>
    <name evidence="1" type="ORF">PCOR1329_LOCUS6123</name>
</gene>
<organism evidence="1 2">
    <name type="scientific">Prorocentrum cordatum</name>
    <dbReference type="NCBI Taxonomy" id="2364126"/>
    <lineage>
        <taxon>Eukaryota</taxon>
        <taxon>Sar</taxon>
        <taxon>Alveolata</taxon>
        <taxon>Dinophyceae</taxon>
        <taxon>Prorocentrales</taxon>
        <taxon>Prorocentraceae</taxon>
        <taxon>Prorocentrum</taxon>
    </lineage>
</organism>
<evidence type="ECO:0000313" key="2">
    <source>
        <dbReference type="Proteomes" id="UP001189429"/>
    </source>
</evidence>